<protein>
    <submittedName>
        <fullName evidence="10">DNA-binding response OmpR family regulator</fullName>
    </submittedName>
</protein>
<dbReference type="Gene3D" id="1.10.10.10">
    <property type="entry name" value="Winged helix-like DNA-binding domain superfamily/Winged helix DNA-binding domain"/>
    <property type="match status" value="1"/>
</dbReference>
<dbReference type="PROSITE" id="PS50110">
    <property type="entry name" value="RESPONSE_REGULATORY"/>
    <property type="match status" value="1"/>
</dbReference>
<evidence type="ECO:0000259" key="8">
    <source>
        <dbReference type="PROSITE" id="PS50110"/>
    </source>
</evidence>
<dbReference type="Proteomes" id="UP001230220">
    <property type="component" value="Unassembled WGS sequence"/>
</dbReference>
<dbReference type="Pfam" id="PF00072">
    <property type="entry name" value="Response_reg"/>
    <property type="match status" value="1"/>
</dbReference>
<dbReference type="InterPro" id="IPR039420">
    <property type="entry name" value="WalR-like"/>
</dbReference>
<feature type="domain" description="OmpR/PhoB-type" evidence="9">
    <location>
        <begin position="123"/>
        <end position="221"/>
    </location>
</feature>
<dbReference type="SUPFAM" id="SSF52172">
    <property type="entry name" value="CheY-like"/>
    <property type="match status" value="1"/>
</dbReference>
<proteinExistence type="predicted"/>
<evidence type="ECO:0000256" key="2">
    <source>
        <dbReference type="ARBA" id="ARBA00023012"/>
    </source>
</evidence>
<evidence type="ECO:0000256" key="1">
    <source>
        <dbReference type="ARBA" id="ARBA00022553"/>
    </source>
</evidence>
<dbReference type="SMART" id="SM00448">
    <property type="entry name" value="REC"/>
    <property type="match status" value="1"/>
</dbReference>
<dbReference type="RefSeq" id="WP_307408793.1">
    <property type="nucleotide sequence ID" value="NZ_JAUSUR010000004.1"/>
</dbReference>
<evidence type="ECO:0000256" key="6">
    <source>
        <dbReference type="PROSITE-ProRule" id="PRU00169"/>
    </source>
</evidence>
<dbReference type="InterPro" id="IPR011006">
    <property type="entry name" value="CheY-like_superfamily"/>
</dbReference>
<dbReference type="SMART" id="SM00862">
    <property type="entry name" value="Trans_reg_C"/>
    <property type="match status" value="1"/>
</dbReference>
<dbReference type="PROSITE" id="PS51755">
    <property type="entry name" value="OMPR_PHOB"/>
    <property type="match status" value="1"/>
</dbReference>
<dbReference type="GO" id="GO:0003677">
    <property type="term" value="F:DNA binding"/>
    <property type="evidence" value="ECO:0007669"/>
    <property type="project" value="UniProtKB-KW"/>
</dbReference>
<feature type="modified residue" description="4-aspartylphosphate" evidence="6">
    <location>
        <position position="52"/>
    </location>
</feature>
<evidence type="ECO:0000256" key="3">
    <source>
        <dbReference type="ARBA" id="ARBA00023015"/>
    </source>
</evidence>
<evidence type="ECO:0000256" key="4">
    <source>
        <dbReference type="ARBA" id="ARBA00023125"/>
    </source>
</evidence>
<dbReference type="InterPro" id="IPR036388">
    <property type="entry name" value="WH-like_DNA-bd_sf"/>
</dbReference>
<dbReference type="InterPro" id="IPR001789">
    <property type="entry name" value="Sig_transdc_resp-reg_receiver"/>
</dbReference>
<keyword evidence="4 7" id="KW-0238">DNA-binding</keyword>
<feature type="domain" description="Response regulatory" evidence="8">
    <location>
        <begin position="3"/>
        <end position="116"/>
    </location>
</feature>
<accession>A0ABU0E4F0</accession>
<keyword evidence="2" id="KW-0902">Two-component regulatory system</keyword>
<comment type="caution">
    <text evidence="10">The sequence shown here is derived from an EMBL/GenBank/DDBJ whole genome shotgun (WGS) entry which is preliminary data.</text>
</comment>
<evidence type="ECO:0000313" key="10">
    <source>
        <dbReference type="EMBL" id="MDQ0361772.1"/>
    </source>
</evidence>
<dbReference type="EMBL" id="JAUSUR010000004">
    <property type="protein sequence ID" value="MDQ0361772.1"/>
    <property type="molecule type" value="Genomic_DNA"/>
</dbReference>
<keyword evidence="5" id="KW-0804">Transcription</keyword>
<sequence length="221" mass="25871">MTKIGIVEDDKKLNNAIKLLLKKSNYEVVQTYTTYEGIQMLKNERIDVLLLDIGLPDGDGFEVCNYLPSDRYLPVIFLTARDDEIDMIKAYDEGCEDYIVKPFSMQVLLKRIEVVLRRNEYKKKILTYNGLEMNVDRREVKVHDNLISLTTKEFDVLYLLMKNMNRVLTKENILEVIWDSKEQYVDDSTVTVTISRLRKKLDDDPKAYIKNVFGSGYRFGE</sequence>
<reference evidence="10 11" key="1">
    <citation type="submission" date="2023-07" db="EMBL/GenBank/DDBJ databases">
        <title>Genomic Encyclopedia of Type Strains, Phase IV (KMG-IV): sequencing the most valuable type-strain genomes for metagenomic binning, comparative biology and taxonomic classification.</title>
        <authorList>
            <person name="Goeker M."/>
        </authorList>
    </citation>
    <scope>NUCLEOTIDE SEQUENCE [LARGE SCALE GENOMIC DNA]</scope>
    <source>
        <strain evidence="10 11">DSM 16784</strain>
    </source>
</reference>
<gene>
    <name evidence="10" type="ORF">J2S15_002522</name>
</gene>
<dbReference type="CDD" id="cd00383">
    <property type="entry name" value="trans_reg_C"/>
    <property type="match status" value="1"/>
</dbReference>
<dbReference type="InterPro" id="IPR001867">
    <property type="entry name" value="OmpR/PhoB-type_DNA-bd"/>
</dbReference>
<dbReference type="PANTHER" id="PTHR48111:SF1">
    <property type="entry name" value="TWO-COMPONENT RESPONSE REGULATOR ORR33"/>
    <property type="match status" value="1"/>
</dbReference>
<dbReference type="PANTHER" id="PTHR48111">
    <property type="entry name" value="REGULATOR OF RPOS"/>
    <property type="match status" value="1"/>
</dbReference>
<evidence type="ECO:0000256" key="5">
    <source>
        <dbReference type="ARBA" id="ARBA00023163"/>
    </source>
</evidence>
<keyword evidence="3" id="KW-0805">Transcription regulation</keyword>
<dbReference type="Gene3D" id="3.40.50.2300">
    <property type="match status" value="1"/>
</dbReference>
<dbReference type="CDD" id="cd17574">
    <property type="entry name" value="REC_OmpR"/>
    <property type="match status" value="1"/>
</dbReference>
<evidence type="ECO:0000256" key="7">
    <source>
        <dbReference type="PROSITE-ProRule" id="PRU01091"/>
    </source>
</evidence>
<keyword evidence="1 6" id="KW-0597">Phosphoprotein</keyword>
<keyword evidence="11" id="KW-1185">Reference proteome</keyword>
<evidence type="ECO:0000313" key="11">
    <source>
        <dbReference type="Proteomes" id="UP001230220"/>
    </source>
</evidence>
<feature type="DNA-binding region" description="OmpR/PhoB-type" evidence="7">
    <location>
        <begin position="123"/>
        <end position="221"/>
    </location>
</feature>
<name>A0ABU0E4F0_9FIRM</name>
<organism evidence="10 11">
    <name type="scientific">Breznakia pachnodae</name>
    <dbReference type="NCBI Taxonomy" id="265178"/>
    <lineage>
        <taxon>Bacteria</taxon>
        <taxon>Bacillati</taxon>
        <taxon>Bacillota</taxon>
        <taxon>Erysipelotrichia</taxon>
        <taxon>Erysipelotrichales</taxon>
        <taxon>Erysipelotrichaceae</taxon>
        <taxon>Breznakia</taxon>
    </lineage>
</organism>
<dbReference type="Pfam" id="PF00486">
    <property type="entry name" value="Trans_reg_C"/>
    <property type="match status" value="1"/>
</dbReference>
<evidence type="ECO:0000259" key="9">
    <source>
        <dbReference type="PROSITE" id="PS51755"/>
    </source>
</evidence>